<dbReference type="Proteomes" id="UP000298615">
    <property type="component" value="Chromosome"/>
</dbReference>
<dbReference type="Gene3D" id="1.10.20.140">
    <property type="match status" value="1"/>
</dbReference>
<evidence type="ECO:0000256" key="6">
    <source>
        <dbReference type="ARBA" id="ARBA00022741"/>
    </source>
</evidence>
<dbReference type="InterPro" id="IPR039657">
    <property type="entry name" value="Dimethylallyltransferase"/>
</dbReference>
<feature type="binding site" evidence="10">
    <location>
        <begin position="11"/>
        <end position="18"/>
    </location>
    <ligand>
        <name>ATP</name>
        <dbReference type="ChEBI" id="CHEBI:30616"/>
    </ligand>
</feature>
<dbReference type="RefSeq" id="WP_136953907.1">
    <property type="nucleotide sequence ID" value="NZ_CP039712.1"/>
</dbReference>
<evidence type="ECO:0000256" key="10">
    <source>
        <dbReference type="HAMAP-Rule" id="MF_00185"/>
    </source>
</evidence>
<evidence type="ECO:0000256" key="4">
    <source>
        <dbReference type="ARBA" id="ARBA00022679"/>
    </source>
</evidence>
<evidence type="ECO:0000256" key="7">
    <source>
        <dbReference type="ARBA" id="ARBA00022840"/>
    </source>
</evidence>
<keyword evidence="8 10" id="KW-0460">Magnesium</keyword>
<evidence type="ECO:0000256" key="13">
    <source>
        <dbReference type="RuleBase" id="RU003785"/>
    </source>
</evidence>
<dbReference type="InterPro" id="IPR018022">
    <property type="entry name" value="IPT"/>
</dbReference>
<evidence type="ECO:0000256" key="5">
    <source>
        <dbReference type="ARBA" id="ARBA00022694"/>
    </source>
</evidence>
<dbReference type="GO" id="GO:0005524">
    <property type="term" value="F:ATP binding"/>
    <property type="evidence" value="ECO:0007669"/>
    <property type="project" value="UniProtKB-UniRule"/>
</dbReference>
<evidence type="ECO:0000256" key="11">
    <source>
        <dbReference type="RuleBase" id="RU003783"/>
    </source>
</evidence>
<comment type="catalytic activity">
    <reaction evidence="9 10 11">
        <text>adenosine(37) in tRNA + dimethylallyl diphosphate = N(6)-dimethylallyladenosine(37) in tRNA + diphosphate</text>
        <dbReference type="Rhea" id="RHEA:26482"/>
        <dbReference type="Rhea" id="RHEA-COMP:10162"/>
        <dbReference type="Rhea" id="RHEA-COMP:10375"/>
        <dbReference type="ChEBI" id="CHEBI:33019"/>
        <dbReference type="ChEBI" id="CHEBI:57623"/>
        <dbReference type="ChEBI" id="CHEBI:74411"/>
        <dbReference type="ChEBI" id="CHEBI:74415"/>
        <dbReference type="EC" id="2.5.1.75"/>
    </reaction>
</comment>
<dbReference type="AlphaFoldDB" id="A0A4D7CS64"/>
<evidence type="ECO:0000313" key="15">
    <source>
        <dbReference type="Proteomes" id="UP000298615"/>
    </source>
</evidence>
<feature type="site" description="Interaction with substrate tRNA" evidence="10">
    <location>
        <position position="102"/>
    </location>
</feature>
<keyword evidence="15" id="KW-1185">Reference proteome</keyword>
<sequence length="321" mass="36374">MNKPKLIVIVGPTAVGKTSLSVALAQKFNGEIISGDSLQVYQQLDIGTAKATKEEQAGVPHYLLDVIPLEGSYSASHFQQAARQHIADIVSRGKTPIVVGGTGLYIQSLLFDFELGADEGQVTEAEKQAFREKWETIMLTEGRDKPWQYLKQIDPEAAATIHENNTRRVIRALELKELFGRSITEQQVDFTNLENALYDVKIIGLTTERELLYDRINQRVDLMMTQGLMDEVALLADKRHVQGAQGIGYKEFFPYLDGRMTLEEAVEQVKQNSRRYAKRQLTWFRNRMPVEWWDLVQTPDQQIELEAVIANWLASEGGPHD</sequence>
<evidence type="ECO:0000256" key="1">
    <source>
        <dbReference type="ARBA" id="ARBA00001946"/>
    </source>
</evidence>
<comment type="cofactor">
    <cofactor evidence="1 10">
        <name>Mg(2+)</name>
        <dbReference type="ChEBI" id="CHEBI:18420"/>
    </cofactor>
</comment>
<keyword evidence="4 10" id="KW-0808">Transferase</keyword>
<name>A0A4D7CS64_9ENTE</name>
<feature type="binding site" evidence="10">
    <location>
        <begin position="13"/>
        <end position="18"/>
    </location>
    <ligand>
        <name>substrate</name>
    </ligand>
</feature>
<dbReference type="EMBL" id="CP039712">
    <property type="protein sequence ID" value="QCI87085.1"/>
    <property type="molecule type" value="Genomic_DNA"/>
</dbReference>
<evidence type="ECO:0000256" key="2">
    <source>
        <dbReference type="ARBA" id="ARBA00003213"/>
    </source>
</evidence>
<dbReference type="Gene3D" id="3.40.50.300">
    <property type="entry name" value="P-loop containing nucleotide triphosphate hydrolases"/>
    <property type="match status" value="1"/>
</dbReference>
<dbReference type="GO" id="GO:0006400">
    <property type="term" value="P:tRNA modification"/>
    <property type="evidence" value="ECO:0007669"/>
    <property type="project" value="TreeGrafter"/>
</dbReference>
<dbReference type="KEGG" id="vao:FA707_08940"/>
<dbReference type="EC" id="2.5.1.75" evidence="10"/>
<evidence type="ECO:0000256" key="8">
    <source>
        <dbReference type="ARBA" id="ARBA00022842"/>
    </source>
</evidence>
<gene>
    <name evidence="10 14" type="primary">miaA</name>
    <name evidence="14" type="ORF">FA707_08940</name>
</gene>
<dbReference type="PANTHER" id="PTHR11088:SF60">
    <property type="entry name" value="TRNA DIMETHYLALLYLTRANSFERASE"/>
    <property type="match status" value="1"/>
</dbReference>
<feature type="site" description="Interaction with substrate tRNA" evidence="10">
    <location>
        <position position="131"/>
    </location>
</feature>
<comment type="function">
    <text evidence="2 10 12">Catalyzes the transfer of a dimethylallyl group onto the adenine at position 37 in tRNAs that read codons beginning with uridine, leading to the formation of N6-(dimethylallyl)adenosine (i(6)A).</text>
</comment>
<evidence type="ECO:0000313" key="14">
    <source>
        <dbReference type="EMBL" id="QCI87085.1"/>
    </source>
</evidence>
<keyword evidence="7 10" id="KW-0067">ATP-binding</keyword>
<comment type="similarity">
    <text evidence="3 10 13">Belongs to the IPP transferase family.</text>
</comment>
<proteinExistence type="inferred from homology"/>
<organism evidence="14 15">
    <name type="scientific">Vagococcus zengguangii</name>
    <dbReference type="NCBI Taxonomy" id="2571750"/>
    <lineage>
        <taxon>Bacteria</taxon>
        <taxon>Bacillati</taxon>
        <taxon>Bacillota</taxon>
        <taxon>Bacilli</taxon>
        <taxon>Lactobacillales</taxon>
        <taxon>Enterococcaceae</taxon>
        <taxon>Vagococcus</taxon>
    </lineage>
</organism>
<keyword evidence="5 10" id="KW-0819">tRNA processing</keyword>
<comment type="subunit">
    <text evidence="10">Monomer.</text>
</comment>
<evidence type="ECO:0000256" key="12">
    <source>
        <dbReference type="RuleBase" id="RU003784"/>
    </source>
</evidence>
<dbReference type="GO" id="GO:0052381">
    <property type="term" value="F:tRNA dimethylallyltransferase activity"/>
    <property type="evidence" value="ECO:0007669"/>
    <property type="project" value="UniProtKB-UniRule"/>
</dbReference>
<accession>A0A4D7CS64</accession>
<feature type="region of interest" description="Interaction with substrate tRNA" evidence="10">
    <location>
        <begin position="36"/>
        <end position="39"/>
    </location>
</feature>
<evidence type="ECO:0000256" key="3">
    <source>
        <dbReference type="ARBA" id="ARBA00005842"/>
    </source>
</evidence>
<dbReference type="InterPro" id="IPR027417">
    <property type="entry name" value="P-loop_NTPase"/>
</dbReference>
<comment type="caution">
    <text evidence="10">Lacks conserved residue(s) required for the propagation of feature annotation.</text>
</comment>
<evidence type="ECO:0000256" key="9">
    <source>
        <dbReference type="ARBA" id="ARBA00049563"/>
    </source>
</evidence>
<keyword evidence="6 10" id="KW-0547">Nucleotide-binding</keyword>
<reference evidence="14 15" key="1">
    <citation type="submission" date="2019-04" db="EMBL/GenBank/DDBJ databases">
        <title>Vagococcus sp. nov., isolated from faeces of yaks (Bos grunniens).</title>
        <authorList>
            <person name="Ge Y."/>
        </authorList>
    </citation>
    <scope>NUCLEOTIDE SEQUENCE [LARGE SCALE GENOMIC DNA]</scope>
    <source>
        <strain evidence="14 15">MN-17</strain>
    </source>
</reference>
<dbReference type="PANTHER" id="PTHR11088">
    <property type="entry name" value="TRNA DIMETHYLALLYLTRANSFERASE"/>
    <property type="match status" value="1"/>
</dbReference>
<dbReference type="NCBIfam" id="TIGR00174">
    <property type="entry name" value="miaA"/>
    <property type="match status" value="1"/>
</dbReference>
<dbReference type="SUPFAM" id="SSF52540">
    <property type="entry name" value="P-loop containing nucleoside triphosphate hydrolases"/>
    <property type="match status" value="2"/>
</dbReference>
<protein>
    <recommendedName>
        <fullName evidence="10">tRNA dimethylallyltransferase</fullName>
        <ecNumber evidence="10">2.5.1.75</ecNumber>
    </recommendedName>
    <alternativeName>
        <fullName evidence="10">Dimethylallyl diphosphate:tRNA dimethylallyltransferase</fullName>
        <shortName evidence="10">DMAPP:tRNA dimethylallyltransferase</shortName>
        <shortName evidence="10">DMATase</shortName>
    </alternativeName>
    <alternativeName>
        <fullName evidence="10">Isopentenyl-diphosphate:tRNA isopentenyltransferase</fullName>
        <shortName evidence="10">IPP transferase</shortName>
        <shortName evidence="10">IPPT</shortName>
        <shortName evidence="10">IPTase</shortName>
    </alternativeName>
</protein>
<dbReference type="Pfam" id="PF01715">
    <property type="entry name" value="IPPT"/>
    <property type="match status" value="1"/>
</dbReference>
<dbReference type="HAMAP" id="MF_00185">
    <property type="entry name" value="IPP_trans"/>
    <property type="match status" value="1"/>
</dbReference>